<dbReference type="Proteomes" id="UP000593561">
    <property type="component" value="Unassembled WGS sequence"/>
</dbReference>
<dbReference type="GO" id="GO:0008239">
    <property type="term" value="F:dipeptidyl-peptidase activity"/>
    <property type="evidence" value="ECO:0007669"/>
    <property type="project" value="TreeGrafter"/>
</dbReference>
<dbReference type="GO" id="GO:0005737">
    <property type="term" value="C:cytoplasm"/>
    <property type="evidence" value="ECO:0007669"/>
    <property type="project" value="TreeGrafter"/>
</dbReference>
<dbReference type="InterPro" id="IPR044730">
    <property type="entry name" value="RNase_H-like_dom_plant"/>
</dbReference>
<dbReference type="CDD" id="cd06222">
    <property type="entry name" value="RNase_H_like"/>
    <property type="match status" value="1"/>
</dbReference>
<comment type="caution">
    <text evidence="4">The sequence shown here is derived from an EMBL/GenBank/DDBJ whole genome shotgun (WGS) entry which is preliminary data.</text>
</comment>
<dbReference type="GO" id="GO:0046872">
    <property type="term" value="F:metal ion binding"/>
    <property type="evidence" value="ECO:0007669"/>
    <property type="project" value="UniProtKB-KW"/>
</dbReference>
<name>A0A7J8SP68_GOSDV</name>
<dbReference type="SUPFAM" id="SSF53098">
    <property type="entry name" value="Ribonuclease H-like"/>
    <property type="match status" value="1"/>
</dbReference>
<keyword evidence="1" id="KW-0479">Metal-binding</keyword>
<organism evidence="4 5">
    <name type="scientific">Gossypium davidsonii</name>
    <name type="common">Davidson's cotton</name>
    <name type="synonym">Gossypium klotzschianum subsp. davidsonii</name>
    <dbReference type="NCBI Taxonomy" id="34287"/>
    <lineage>
        <taxon>Eukaryota</taxon>
        <taxon>Viridiplantae</taxon>
        <taxon>Streptophyta</taxon>
        <taxon>Embryophyta</taxon>
        <taxon>Tracheophyta</taxon>
        <taxon>Spermatophyta</taxon>
        <taxon>Magnoliopsida</taxon>
        <taxon>eudicotyledons</taxon>
        <taxon>Gunneridae</taxon>
        <taxon>Pentapetalae</taxon>
        <taxon>rosids</taxon>
        <taxon>malvids</taxon>
        <taxon>Malvales</taxon>
        <taxon>Malvaceae</taxon>
        <taxon>Malvoideae</taxon>
        <taxon>Gossypium</taxon>
    </lineage>
</organism>
<evidence type="ECO:0000256" key="2">
    <source>
        <dbReference type="ARBA" id="ARBA00022801"/>
    </source>
</evidence>
<accession>A0A7J8SP68</accession>
<feature type="domain" description="RNase H type-1" evidence="3">
    <location>
        <begin position="116"/>
        <end position="189"/>
    </location>
</feature>
<evidence type="ECO:0000313" key="5">
    <source>
        <dbReference type="Proteomes" id="UP000593561"/>
    </source>
</evidence>
<evidence type="ECO:0000256" key="1">
    <source>
        <dbReference type="ARBA" id="ARBA00022723"/>
    </source>
</evidence>
<sequence>MYVSFLAGCFRSVRFGLEEAHGKGQALQFNWLLEKEAFVFHPNETFSVNFDKVEEAVESLSRTILTIQAKGDKEGASLLLQKYCTMTKPLKVALQKLESIHGSWIWGYCRNVGSSSVIEAELWAIWEHGYRKVIVETDSLNALNKIAGTPRIRFDSALVCRNKSMLQQPWEVKLIHAVREENEATNHTASVGNGGQYGLKFYETALDSIRVIICKDVGAFIDAEHPC</sequence>
<dbReference type="EMBL" id="JABFAC010000011">
    <property type="protein sequence ID" value="MBA0627610.1"/>
    <property type="molecule type" value="Genomic_DNA"/>
</dbReference>
<dbReference type="InterPro" id="IPR039461">
    <property type="entry name" value="Peptidase_M49"/>
</dbReference>
<keyword evidence="5" id="KW-1185">Reference proteome</keyword>
<gene>
    <name evidence="4" type="ORF">Godav_022422</name>
</gene>
<dbReference type="InterPro" id="IPR002156">
    <property type="entry name" value="RNaseH_domain"/>
</dbReference>
<dbReference type="PANTHER" id="PTHR23422">
    <property type="entry name" value="DIPEPTIDYL PEPTIDASE III-RELATED"/>
    <property type="match status" value="1"/>
</dbReference>
<reference evidence="4 5" key="1">
    <citation type="journal article" date="2019" name="Genome Biol. Evol.">
        <title>Insights into the evolution of the New World diploid cottons (Gossypium, subgenus Houzingenia) based on genome sequencing.</title>
        <authorList>
            <person name="Grover C.E."/>
            <person name="Arick M.A. 2nd"/>
            <person name="Thrash A."/>
            <person name="Conover J.L."/>
            <person name="Sanders W.S."/>
            <person name="Peterson D.G."/>
            <person name="Frelichowski J.E."/>
            <person name="Scheffler J.A."/>
            <person name="Scheffler B.E."/>
            <person name="Wendel J.F."/>
        </authorList>
    </citation>
    <scope>NUCLEOTIDE SEQUENCE [LARGE SCALE GENOMIC DNA]</scope>
    <source>
        <strain evidence="4">27</strain>
        <tissue evidence="4">Leaf</tissue>
    </source>
</reference>
<evidence type="ECO:0000259" key="3">
    <source>
        <dbReference type="Pfam" id="PF13456"/>
    </source>
</evidence>
<dbReference type="GO" id="GO:0004523">
    <property type="term" value="F:RNA-DNA hybrid ribonuclease activity"/>
    <property type="evidence" value="ECO:0007669"/>
    <property type="project" value="InterPro"/>
</dbReference>
<dbReference type="GO" id="GO:0003676">
    <property type="term" value="F:nucleic acid binding"/>
    <property type="evidence" value="ECO:0007669"/>
    <property type="project" value="InterPro"/>
</dbReference>
<proteinExistence type="predicted"/>
<dbReference type="Pfam" id="PF13456">
    <property type="entry name" value="RVT_3"/>
    <property type="match status" value="1"/>
</dbReference>
<dbReference type="InterPro" id="IPR012337">
    <property type="entry name" value="RNaseH-like_sf"/>
</dbReference>
<dbReference type="PANTHER" id="PTHR23422:SF9">
    <property type="entry name" value="ZN-DEPENDENT HYDROLASE"/>
    <property type="match status" value="1"/>
</dbReference>
<evidence type="ECO:0000313" key="4">
    <source>
        <dbReference type="EMBL" id="MBA0627610.1"/>
    </source>
</evidence>
<dbReference type="AlphaFoldDB" id="A0A7J8SP68"/>
<protein>
    <recommendedName>
        <fullName evidence="3">RNase H type-1 domain-containing protein</fullName>
    </recommendedName>
</protein>
<keyword evidence="2" id="KW-0378">Hydrolase</keyword>